<evidence type="ECO:0000256" key="3">
    <source>
        <dbReference type="ARBA" id="ARBA00019612"/>
    </source>
</evidence>
<dbReference type="PANTHER" id="PTHR13321">
    <property type="entry name" value="MEDIATOR OF RNA POLYMERASE II TRANSCRIPTION, SUBUNIT 18"/>
    <property type="match status" value="1"/>
</dbReference>
<dbReference type="PANTHER" id="PTHR13321:SF2">
    <property type="entry name" value="MEDIATOR OF RNA POLYMERASE II TRANSCRIPTION SUBUNIT 18"/>
    <property type="match status" value="1"/>
</dbReference>
<dbReference type="InterPro" id="IPR019095">
    <property type="entry name" value="Mediator_Med18"/>
</dbReference>
<evidence type="ECO:0000256" key="5">
    <source>
        <dbReference type="ARBA" id="ARBA00023163"/>
    </source>
</evidence>
<keyword evidence="8" id="KW-0010">Activator</keyword>
<keyword evidence="10" id="KW-1185">Reference proteome</keyword>
<dbReference type="Pfam" id="PF09637">
    <property type="entry name" value="Med18"/>
    <property type="match status" value="1"/>
</dbReference>
<dbReference type="Proteomes" id="UP001527925">
    <property type="component" value="Unassembled WGS sequence"/>
</dbReference>
<comment type="subunit">
    <text evidence="8">Component of the Mediator complex.</text>
</comment>
<evidence type="ECO:0000256" key="8">
    <source>
        <dbReference type="RuleBase" id="RU364150"/>
    </source>
</evidence>
<reference evidence="9 10" key="1">
    <citation type="submission" date="2023-09" db="EMBL/GenBank/DDBJ databases">
        <title>Pangenome analysis of Batrachochytrium dendrobatidis and related Chytrids.</title>
        <authorList>
            <person name="Yacoub M.N."/>
            <person name="Stajich J.E."/>
            <person name="James T.Y."/>
        </authorList>
    </citation>
    <scope>NUCLEOTIDE SEQUENCE [LARGE SCALE GENOMIC DNA]</scope>
    <source>
        <strain evidence="9 10">JEL0888</strain>
    </source>
</reference>
<gene>
    <name evidence="8" type="primary">MED18</name>
    <name evidence="9" type="ORF">HK105_201159</name>
</gene>
<dbReference type="Gene3D" id="2.40.320.10">
    <property type="entry name" value="Hypothetical Protein Pfu-838710-001"/>
    <property type="match status" value="1"/>
</dbReference>
<comment type="function">
    <text evidence="8">Component of the Mediator complex, a coactivator involved in the regulated transcription of nearly all RNA polymerase II-dependent genes. Mediator functions as a bridge to convey information from gene-specific regulatory proteins to the basal RNA polymerase II transcription machinery. Mediator is recruited to promoters by direct interactions with regulatory proteins and serves as a scaffold for the assembly of a functional preinitiation complex with RNA polymerase II and the general transcription factors.</text>
</comment>
<evidence type="ECO:0000313" key="9">
    <source>
        <dbReference type="EMBL" id="KAL2919512.1"/>
    </source>
</evidence>
<accession>A0ABR4NJ24</accession>
<keyword evidence="6 8" id="KW-0539">Nucleus</keyword>
<evidence type="ECO:0000256" key="1">
    <source>
        <dbReference type="ARBA" id="ARBA00004123"/>
    </source>
</evidence>
<name>A0ABR4NJ24_9FUNG</name>
<comment type="caution">
    <text evidence="9">The sequence shown here is derived from an EMBL/GenBank/DDBJ whole genome shotgun (WGS) entry which is preliminary data.</text>
</comment>
<comment type="similarity">
    <text evidence="2 8">Belongs to the Mediator complex subunit 18 family.</text>
</comment>
<comment type="subcellular location">
    <subcellularLocation>
        <location evidence="1 8">Nucleus</location>
    </subcellularLocation>
</comment>
<evidence type="ECO:0000256" key="6">
    <source>
        <dbReference type="ARBA" id="ARBA00023242"/>
    </source>
</evidence>
<protein>
    <recommendedName>
        <fullName evidence="3 8">Mediator of RNA polymerase II transcription subunit 18</fullName>
    </recommendedName>
    <alternativeName>
        <fullName evidence="7 8">Mediator complex subunit 18</fullName>
    </alternativeName>
</protein>
<sequence length="189" mass="21422">MGQRRFCEHHVCFVPAVETPFGPARNDDVVLWLHASAVDADGQALPLCERKWDLVQLSPAEPPKAGPRLANHRAVYRTPIEGDPFRFLEMIGYRFNFEYVRRGFEFRLGGARMTIFRVYKLNEQHRISSAVPVDPGSTKWIVELTSPVAGQEHVVRMSDELFQFAALLTGLVSLVVVDHTSLQNRIAYS</sequence>
<evidence type="ECO:0000313" key="10">
    <source>
        <dbReference type="Proteomes" id="UP001527925"/>
    </source>
</evidence>
<keyword evidence="5 8" id="KW-0804">Transcription</keyword>
<proteinExistence type="inferred from homology"/>
<evidence type="ECO:0000256" key="2">
    <source>
        <dbReference type="ARBA" id="ARBA00009814"/>
    </source>
</evidence>
<organism evidence="9 10">
    <name type="scientific">Polyrhizophydium stewartii</name>
    <dbReference type="NCBI Taxonomy" id="2732419"/>
    <lineage>
        <taxon>Eukaryota</taxon>
        <taxon>Fungi</taxon>
        <taxon>Fungi incertae sedis</taxon>
        <taxon>Chytridiomycota</taxon>
        <taxon>Chytridiomycota incertae sedis</taxon>
        <taxon>Chytridiomycetes</taxon>
        <taxon>Rhizophydiales</taxon>
        <taxon>Rhizophydiales incertae sedis</taxon>
        <taxon>Polyrhizophydium</taxon>
    </lineage>
</organism>
<keyword evidence="4 8" id="KW-0805">Transcription regulation</keyword>
<evidence type="ECO:0000256" key="7">
    <source>
        <dbReference type="ARBA" id="ARBA00032012"/>
    </source>
</evidence>
<evidence type="ECO:0000256" key="4">
    <source>
        <dbReference type="ARBA" id="ARBA00023015"/>
    </source>
</evidence>
<dbReference type="EMBL" id="JADGIZ020000003">
    <property type="protein sequence ID" value="KAL2919512.1"/>
    <property type="molecule type" value="Genomic_DNA"/>
</dbReference>